<proteinExistence type="predicted"/>
<reference evidence="1 2" key="1">
    <citation type="submission" date="2019-08" db="EMBL/GenBank/DDBJ databases">
        <title>In-depth cultivation of the pig gut microbiome towards novel bacterial diversity and tailored functional studies.</title>
        <authorList>
            <person name="Wylensek D."/>
            <person name="Hitch T.C.A."/>
            <person name="Clavel T."/>
        </authorList>
    </citation>
    <scope>NUCLEOTIDE SEQUENCE [LARGE SCALE GENOMIC DNA]</scope>
    <source>
        <strain evidence="1 2">BL-389-WT-3D</strain>
    </source>
</reference>
<dbReference type="EMBL" id="VUMB01000029">
    <property type="protein sequence ID" value="MSS41241.1"/>
    <property type="molecule type" value="Genomic_DNA"/>
</dbReference>
<evidence type="ECO:0008006" key="3">
    <source>
        <dbReference type="Google" id="ProtNLM"/>
    </source>
</evidence>
<name>A0A844FCH2_CLOSV</name>
<evidence type="ECO:0000313" key="1">
    <source>
        <dbReference type="EMBL" id="MSS41241.1"/>
    </source>
</evidence>
<comment type="caution">
    <text evidence="1">The sequence shown here is derived from an EMBL/GenBank/DDBJ whole genome shotgun (WGS) entry which is preliminary data.</text>
</comment>
<accession>A0A844FCH2</accession>
<dbReference type="AlphaFoldDB" id="A0A844FCH2"/>
<evidence type="ECO:0000313" key="2">
    <source>
        <dbReference type="Proteomes" id="UP000462363"/>
    </source>
</evidence>
<gene>
    <name evidence="1" type="ORF">FYJ37_13015</name>
</gene>
<protein>
    <recommendedName>
        <fullName evidence="3">4Fe-4S ferredoxin-type domain-containing protein</fullName>
    </recommendedName>
</protein>
<dbReference type="RefSeq" id="WP_154322982.1">
    <property type="nucleotide sequence ID" value="NZ_VUMB01000029.1"/>
</dbReference>
<dbReference type="Proteomes" id="UP000462363">
    <property type="component" value="Unassembled WGS sequence"/>
</dbReference>
<sequence length="134" mass="15167">MKAIKCELKIIYKKEVVIGAENTKTAEEILQTMIATGQEFDVSDEEMIGVLVEKKSECSCSEVCENCPYFCPENEDCMMEDMEKRCEDCEYLCPQCGKCTLEDHGECGEEECKKCFWCCPECGGCLHPEGVKKL</sequence>
<organism evidence="1 2">
    <name type="scientific">Clostridium scindens (strain JCM 10418 / VPI 12708)</name>
    <dbReference type="NCBI Taxonomy" id="29347"/>
    <lineage>
        <taxon>Bacteria</taxon>
        <taxon>Bacillati</taxon>
        <taxon>Bacillota</taxon>
        <taxon>Clostridia</taxon>
        <taxon>Lachnospirales</taxon>
        <taxon>Lachnospiraceae</taxon>
    </lineage>
</organism>